<evidence type="ECO:0000313" key="2">
    <source>
        <dbReference type="EMBL" id="KAK0471523.1"/>
    </source>
</evidence>
<protein>
    <submittedName>
        <fullName evidence="2">Uncharacterized protein</fullName>
    </submittedName>
</protein>
<dbReference type="EMBL" id="JAUEPR010000049">
    <property type="protein sequence ID" value="KAK0471523.1"/>
    <property type="molecule type" value="Genomic_DNA"/>
</dbReference>
<keyword evidence="3" id="KW-1185">Reference proteome</keyword>
<gene>
    <name evidence="2" type="ORF">IW261DRAFT_1611954</name>
</gene>
<feature type="region of interest" description="Disordered" evidence="1">
    <location>
        <begin position="1"/>
        <end position="158"/>
    </location>
</feature>
<feature type="compositionally biased region" description="Acidic residues" evidence="1">
    <location>
        <begin position="37"/>
        <end position="47"/>
    </location>
</feature>
<dbReference type="Proteomes" id="UP001175227">
    <property type="component" value="Unassembled WGS sequence"/>
</dbReference>
<accession>A0AA39U0D5</accession>
<organism evidence="2 3">
    <name type="scientific">Armillaria novae-zelandiae</name>
    <dbReference type="NCBI Taxonomy" id="153914"/>
    <lineage>
        <taxon>Eukaryota</taxon>
        <taxon>Fungi</taxon>
        <taxon>Dikarya</taxon>
        <taxon>Basidiomycota</taxon>
        <taxon>Agaricomycotina</taxon>
        <taxon>Agaricomycetes</taxon>
        <taxon>Agaricomycetidae</taxon>
        <taxon>Agaricales</taxon>
        <taxon>Marasmiineae</taxon>
        <taxon>Physalacriaceae</taxon>
        <taxon>Armillaria</taxon>
    </lineage>
</organism>
<name>A0AA39U0D5_9AGAR</name>
<feature type="compositionally biased region" description="Polar residues" evidence="1">
    <location>
        <begin position="264"/>
        <end position="277"/>
    </location>
</feature>
<evidence type="ECO:0000256" key="1">
    <source>
        <dbReference type="SAM" id="MobiDB-lite"/>
    </source>
</evidence>
<reference evidence="2" key="1">
    <citation type="submission" date="2023-06" db="EMBL/GenBank/DDBJ databases">
        <authorList>
            <consortium name="Lawrence Berkeley National Laboratory"/>
            <person name="Ahrendt S."/>
            <person name="Sahu N."/>
            <person name="Indic B."/>
            <person name="Wong-Bajracharya J."/>
            <person name="Merenyi Z."/>
            <person name="Ke H.-M."/>
            <person name="Monk M."/>
            <person name="Kocsube S."/>
            <person name="Drula E."/>
            <person name="Lipzen A."/>
            <person name="Balint B."/>
            <person name="Henrissat B."/>
            <person name="Andreopoulos B."/>
            <person name="Martin F.M."/>
            <person name="Harder C.B."/>
            <person name="Rigling D."/>
            <person name="Ford K.L."/>
            <person name="Foster G.D."/>
            <person name="Pangilinan J."/>
            <person name="Papanicolaou A."/>
            <person name="Barry K."/>
            <person name="LaButti K."/>
            <person name="Viragh M."/>
            <person name="Koriabine M."/>
            <person name="Yan M."/>
            <person name="Riley R."/>
            <person name="Champramary S."/>
            <person name="Plett K.L."/>
            <person name="Tsai I.J."/>
            <person name="Slot J."/>
            <person name="Sipos G."/>
            <person name="Plett J."/>
            <person name="Nagy L.G."/>
            <person name="Grigoriev I.V."/>
        </authorList>
    </citation>
    <scope>NUCLEOTIDE SEQUENCE</scope>
    <source>
        <strain evidence="2">ICMP 16352</strain>
    </source>
</reference>
<feature type="compositionally biased region" description="Acidic residues" evidence="1">
    <location>
        <begin position="81"/>
        <end position="92"/>
    </location>
</feature>
<proteinExistence type="predicted"/>
<comment type="caution">
    <text evidence="2">The sequence shown here is derived from an EMBL/GenBank/DDBJ whole genome shotgun (WGS) entry which is preliminary data.</text>
</comment>
<sequence length="885" mass="98344">MSVNLRKVNKPKAVQVDPATLRRSKRNARAEDREECQAEETMEEEEEHQGGPPNVSEMAQLTAQIEMAEAGGIQEKSADESPWEEFEGDDEAYQAIAAYQSPGQNRPALPLPPLDPTSTPEHPVLVKRGRDRAVLPSPEIEKQHKSTHSDPKGKGRAYPAASTSKLLALGGDTGGITMSLQAWVKAREEKRLEATRMGECTRSGQGSTTASTLDPELQIIEKLENWGATALKPAVVIEPTINAHGTVTTKPRPEGRNIEPKASRPTTSRLASASRVGQGNHVEGKNPTRGDGQQTIDAEVERIIAEAQKEADAIRAGANANWNLVRMGKDEVEEEHEASARQVQDFVKASELFQAKSNKAFKELEAAMDKLVNETAETAYMRASWDQAHLTQTRTSTPQESRIHVSSHNQARLTQTGQAHLQWPDLYTRWGVYLRLAFRTANNLRNFMGEVGFEKVVELRTKYLKLQTSTATREETGTVETQEKSKFKLPEAPVFSRKRASLQTITTVPSTPLGFRRIKEQDRLEELGSLTEQEATHKPVVTTSTLNVLRVHLDKLDAGIVDIDETFDPSAVCVPEEVIESLRNGMLCNIILEGGKLKIKENEMKAPDELSASVDTWIDAAARAKTVIKEELDMGDGPNGRVTLFIADQYVKYFNYWLNFNGLRRLFPAFQKFDHTCRMMVWNRRHVLTLYPIDQASWSLALSAHAIDSVAKLQMIQPNTSFIPPAVATSRLQQRAAPASYGNSQPKNSNNMPTMNKLKCMICGSDEHDGKTNKAAKDTALDTMATKTAGPRHASTNMHALSAAKPTTTPKNPTEEEIFPIVTPLRHWVWRDMLEDAGVLKEFADIPAGIKNGFLIGLEKYKLTKTFAPENHCMDPAHLNFLYEK</sequence>
<dbReference type="AlphaFoldDB" id="A0AA39U0D5"/>
<feature type="compositionally biased region" description="Basic and acidic residues" evidence="1">
    <location>
        <begin position="251"/>
        <end position="262"/>
    </location>
</feature>
<feature type="region of interest" description="Disordered" evidence="1">
    <location>
        <begin position="245"/>
        <end position="293"/>
    </location>
</feature>
<evidence type="ECO:0000313" key="3">
    <source>
        <dbReference type="Proteomes" id="UP001175227"/>
    </source>
</evidence>
<feature type="compositionally biased region" description="Basic and acidic residues" evidence="1">
    <location>
        <begin position="139"/>
        <end position="153"/>
    </location>
</feature>